<evidence type="ECO:0000313" key="6">
    <source>
        <dbReference type="EMBL" id="MFC3581869.1"/>
    </source>
</evidence>
<keyword evidence="3" id="KW-0804">Transcription</keyword>
<dbReference type="PROSITE" id="PS50042">
    <property type="entry name" value="CNMP_BINDING_3"/>
    <property type="match status" value="1"/>
</dbReference>
<evidence type="ECO:0000256" key="3">
    <source>
        <dbReference type="ARBA" id="ARBA00023163"/>
    </source>
</evidence>
<reference evidence="7" key="1">
    <citation type="journal article" date="2019" name="Int. J. Syst. Evol. Microbiol.">
        <title>The Global Catalogue of Microorganisms (GCM) 10K type strain sequencing project: providing services to taxonomists for standard genome sequencing and annotation.</title>
        <authorList>
            <consortium name="The Broad Institute Genomics Platform"/>
            <consortium name="The Broad Institute Genome Sequencing Center for Infectious Disease"/>
            <person name="Wu L."/>
            <person name="Ma J."/>
        </authorList>
    </citation>
    <scope>NUCLEOTIDE SEQUENCE [LARGE SCALE GENOMIC DNA]</scope>
    <source>
        <strain evidence="7">KCTC 42739</strain>
    </source>
</reference>
<evidence type="ECO:0000259" key="4">
    <source>
        <dbReference type="PROSITE" id="PS50042"/>
    </source>
</evidence>
<evidence type="ECO:0000259" key="5">
    <source>
        <dbReference type="PROSITE" id="PS51063"/>
    </source>
</evidence>
<keyword evidence="2" id="KW-0238">DNA-binding</keyword>
<dbReference type="SMART" id="SM00100">
    <property type="entry name" value="cNMP"/>
    <property type="match status" value="1"/>
</dbReference>
<dbReference type="Pfam" id="PF00027">
    <property type="entry name" value="cNMP_binding"/>
    <property type="match status" value="1"/>
</dbReference>
<keyword evidence="7" id="KW-1185">Reference proteome</keyword>
<dbReference type="SUPFAM" id="SSF46785">
    <property type="entry name" value="Winged helix' DNA-binding domain"/>
    <property type="match status" value="1"/>
</dbReference>
<dbReference type="EMBL" id="JBHRXP010000009">
    <property type="protein sequence ID" value="MFC3581869.1"/>
    <property type="molecule type" value="Genomic_DNA"/>
</dbReference>
<dbReference type="PROSITE" id="PS51063">
    <property type="entry name" value="HTH_CRP_2"/>
    <property type="match status" value="1"/>
</dbReference>
<dbReference type="InterPro" id="IPR050397">
    <property type="entry name" value="Env_Response_Regulators"/>
</dbReference>
<feature type="domain" description="Cyclic nucleotide-binding" evidence="4">
    <location>
        <begin position="37"/>
        <end position="138"/>
    </location>
</feature>
<feature type="domain" description="HTH crp-type" evidence="5">
    <location>
        <begin position="152"/>
        <end position="226"/>
    </location>
</feature>
<dbReference type="InterPro" id="IPR018490">
    <property type="entry name" value="cNMP-bd_dom_sf"/>
</dbReference>
<gene>
    <name evidence="6" type="ORF">ACFONA_16995</name>
</gene>
<protein>
    <submittedName>
        <fullName evidence="6">Crp/Fnr family transcriptional regulator</fullName>
    </submittedName>
</protein>
<accession>A0ABV7T0Q1</accession>
<dbReference type="RefSeq" id="WP_261294706.1">
    <property type="nucleotide sequence ID" value="NZ_JANQBK010000009.1"/>
</dbReference>
<dbReference type="Pfam" id="PF13545">
    <property type="entry name" value="HTH_Crp_2"/>
    <property type="match status" value="1"/>
</dbReference>
<organism evidence="6 7">
    <name type="scientific">Sphingomonas hylomeconis</name>
    <dbReference type="NCBI Taxonomy" id="1395958"/>
    <lineage>
        <taxon>Bacteria</taxon>
        <taxon>Pseudomonadati</taxon>
        <taxon>Pseudomonadota</taxon>
        <taxon>Alphaproteobacteria</taxon>
        <taxon>Sphingomonadales</taxon>
        <taxon>Sphingomonadaceae</taxon>
        <taxon>Sphingomonas</taxon>
    </lineage>
</organism>
<dbReference type="PANTHER" id="PTHR24567:SF74">
    <property type="entry name" value="HTH-TYPE TRANSCRIPTIONAL REGULATOR ARCR"/>
    <property type="match status" value="1"/>
</dbReference>
<dbReference type="InterPro" id="IPR036390">
    <property type="entry name" value="WH_DNA-bd_sf"/>
</dbReference>
<evidence type="ECO:0000256" key="1">
    <source>
        <dbReference type="ARBA" id="ARBA00023015"/>
    </source>
</evidence>
<dbReference type="InterPro" id="IPR014710">
    <property type="entry name" value="RmlC-like_jellyroll"/>
</dbReference>
<dbReference type="Proteomes" id="UP001595713">
    <property type="component" value="Unassembled WGS sequence"/>
</dbReference>
<dbReference type="SUPFAM" id="SSF51206">
    <property type="entry name" value="cAMP-binding domain-like"/>
    <property type="match status" value="1"/>
</dbReference>
<dbReference type="PANTHER" id="PTHR24567">
    <property type="entry name" value="CRP FAMILY TRANSCRIPTIONAL REGULATORY PROTEIN"/>
    <property type="match status" value="1"/>
</dbReference>
<evidence type="ECO:0000313" key="7">
    <source>
        <dbReference type="Proteomes" id="UP001595713"/>
    </source>
</evidence>
<name>A0ABV7T0Q1_9SPHN</name>
<proteinExistence type="predicted"/>
<sequence>MDDCARQPVPGIINRENWIGALPDSVRLAVEARMTSFAVEPGMPVKRAGEAATRIFQVESGFLSLIGLHADGRQALITIYAAGNCFSETAMISRRLHNHTTIALTPAVMRQLDSEAFWELYHRHPEIPEALCRKFAEAISRQMASREQRATQRLGKRVAMMFANLAEHAGSGTGEGGIRIALPITQSDIADLFDVTRQSVHREVTYLKQLKLVDRHRKDWIILDPSRLRQMCTY</sequence>
<keyword evidence="1" id="KW-0805">Transcription regulation</keyword>
<dbReference type="InterPro" id="IPR012318">
    <property type="entry name" value="HTH_CRP"/>
</dbReference>
<dbReference type="Gene3D" id="2.60.120.10">
    <property type="entry name" value="Jelly Rolls"/>
    <property type="match status" value="1"/>
</dbReference>
<dbReference type="CDD" id="cd00038">
    <property type="entry name" value="CAP_ED"/>
    <property type="match status" value="1"/>
</dbReference>
<comment type="caution">
    <text evidence="6">The sequence shown here is derived from an EMBL/GenBank/DDBJ whole genome shotgun (WGS) entry which is preliminary data.</text>
</comment>
<dbReference type="SMART" id="SM00419">
    <property type="entry name" value="HTH_CRP"/>
    <property type="match status" value="1"/>
</dbReference>
<evidence type="ECO:0000256" key="2">
    <source>
        <dbReference type="ARBA" id="ARBA00023125"/>
    </source>
</evidence>
<dbReference type="InterPro" id="IPR000595">
    <property type="entry name" value="cNMP-bd_dom"/>
</dbReference>